<feature type="region of interest" description="Disordered" evidence="2">
    <location>
        <begin position="16"/>
        <end position="74"/>
    </location>
</feature>
<dbReference type="PANTHER" id="PTHR12048">
    <property type="entry name" value="CCAAT-BINDING FACTOR-RELATED"/>
    <property type="match status" value="1"/>
</dbReference>
<dbReference type="STRING" id="53326.A0A016SI54"/>
<evidence type="ECO:0000313" key="5">
    <source>
        <dbReference type="Proteomes" id="UP000024635"/>
    </source>
</evidence>
<feature type="domain" description="CCAAT-binding factor" evidence="3">
    <location>
        <begin position="422"/>
        <end position="638"/>
    </location>
</feature>
<feature type="compositionally biased region" description="Acidic residues" evidence="2">
    <location>
        <begin position="792"/>
        <end position="844"/>
    </location>
</feature>
<evidence type="ECO:0000259" key="3">
    <source>
        <dbReference type="Pfam" id="PF03914"/>
    </source>
</evidence>
<feature type="compositionally biased region" description="Acidic residues" evidence="2">
    <location>
        <begin position="858"/>
        <end position="868"/>
    </location>
</feature>
<reference evidence="5" key="1">
    <citation type="journal article" date="2015" name="Nat. Genet.">
        <title>The genome and transcriptome of the zoonotic hookworm Ancylostoma ceylanicum identify infection-specific gene families.</title>
        <authorList>
            <person name="Schwarz E.M."/>
            <person name="Hu Y."/>
            <person name="Antoshechkin I."/>
            <person name="Miller M.M."/>
            <person name="Sternberg P.W."/>
            <person name="Aroian R.V."/>
        </authorList>
    </citation>
    <scope>NUCLEOTIDE SEQUENCE</scope>
    <source>
        <strain evidence="5">HY135</strain>
    </source>
</reference>
<dbReference type="Proteomes" id="UP000024635">
    <property type="component" value="Unassembled WGS sequence"/>
</dbReference>
<dbReference type="InterPro" id="IPR005612">
    <property type="entry name" value="CCAAT-binding_factor"/>
</dbReference>
<dbReference type="InterPro" id="IPR016024">
    <property type="entry name" value="ARM-type_fold"/>
</dbReference>
<evidence type="ECO:0000256" key="2">
    <source>
        <dbReference type="SAM" id="MobiDB-lite"/>
    </source>
</evidence>
<dbReference type="InterPro" id="IPR040155">
    <property type="entry name" value="CEBPZ/Mak21-like"/>
</dbReference>
<accession>A0A016SI54</accession>
<proteinExistence type="inferred from homology"/>
<evidence type="ECO:0000256" key="1">
    <source>
        <dbReference type="ARBA" id="ARBA00007797"/>
    </source>
</evidence>
<evidence type="ECO:0000313" key="4">
    <source>
        <dbReference type="EMBL" id="EYB90320.1"/>
    </source>
</evidence>
<feature type="compositionally biased region" description="Basic residues" evidence="2">
    <location>
        <begin position="895"/>
        <end position="911"/>
    </location>
</feature>
<dbReference type="AlphaFoldDB" id="A0A016SI54"/>
<keyword evidence="5" id="KW-1185">Reference proteome</keyword>
<dbReference type="PANTHER" id="PTHR12048:SF0">
    <property type="entry name" value="CCAAT_ENHANCER-BINDING PROTEIN ZETA"/>
    <property type="match status" value="1"/>
</dbReference>
<feature type="region of interest" description="Disordered" evidence="2">
    <location>
        <begin position="778"/>
        <end position="911"/>
    </location>
</feature>
<protein>
    <recommendedName>
        <fullName evidence="3">CCAAT-binding factor domain-containing protein</fullName>
    </recommendedName>
</protein>
<sequence length="911" mass="103529">MSFYCRLCLVRKMTESGTPAHAKKKKGEFKHSMSHSSPRENSVKASEHIQNSTMESHTKNKKSKGSAQKPLVKHREGQKWYDYQVNELVKNAANDTLGTSDLIALEEEADNLLRTDVDLYNRYVRTQGGSEASWLQTVIKTGTASDRMTAMQLQMHSSPVHSLSYMEVMISSLERKNTREAMELLPILEEIFLNHFLPTNRKLVPFSGRPLKRIGELCSNSEDGRKRILVLWRFEHRLKLTYERFLRAVEGLASLVVEDLSKLALRAALNLLAERPEGERFLLSMLVNKMGHPKAQIGSFVATLLEDLTKRQPNMRPVIVAEVERLIYRSNVSPKAHLYASTFLSQITLRSTDSALAVQLLSIYFGLFKTLVTQKQPDNRLIGILLSAANRALPFAKEKADALAEDVNTLYKIVHTSSYSVSLQTLKLLFQVHHISESLSDRFYTALYRKLLVEVPPSSYNQLLLLLFKVLKSDPAEHRVRSFVKRLLQEALCTTPALAAGILILISRLLETRKGLVVLEKHIDRVAIANAKFAGEGEDEEHYVDLGIDEKPITAVKKEETADFDDEASDLKGEKKPVTTNGIPKSGWVHRRDLESQSSKSPYSHAARNPLFVDCRNLIDAELLLLSKHYHPSVAIFAKALIQDGIINYKGDPLEDFTLMKFLDRFAFKNPKEGSTSKSATNRVLRKKLFDPWGVKKLSLSSKEYLSKKITELPADEHYLHRFASFKFSHQEDSEKKDKDDWEIESVDSAEFDAIIDRFEPGEANEEFDVDYSKEFTAEKKKPKAIKRAAEEDTGEDDEIDLGLDEDDEDEELGGEDEENDEEEEEMSEDDEDVEMESDEDEDEKTFVRKSRANNDFGDSDLSDDEMGGNDADAAGEKFASLLEDMEEEEAMTNKRGKRKWKKSKALRRRS</sequence>
<dbReference type="OrthoDB" id="28947at2759"/>
<name>A0A016SI54_9BILA</name>
<feature type="region of interest" description="Disordered" evidence="2">
    <location>
        <begin position="559"/>
        <end position="604"/>
    </location>
</feature>
<comment type="similarity">
    <text evidence="1">Belongs to the CBF/MAK21 family.</text>
</comment>
<dbReference type="SUPFAM" id="SSF48371">
    <property type="entry name" value="ARM repeat"/>
    <property type="match status" value="1"/>
</dbReference>
<gene>
    <name evidence="4" type="primary">Acey_s0221.g2550</name>
    <name evidence="4" type="synonym">Acey-F23B12.7</name>
    <name evidence="4" type="ORF">Y032_0221g2550</name>
</gene>
<organism evidence="4 5">
    <name type="scientific">Ancylostoma ceylanicum</name>
    <dbReference type="NCBI Taxonomy" id="53326"/>
    <lineage>
        <taxon>Eukaryota</taxon>
        <taxon>Metazoa</taxon>
        <taxon>Ecdysozoa</taxon>
        <taxon>Nematoda</taxon>
        <taxon>Chromadorea</taxon>
        <taxon>Rhabditida</taxon>
        <taxon>Rhabditina</taxon>
        <taxon>Rhabditomorpha</taxon>
        <taxon>Strongyloidea</taxon>
        <taxon>Ancylostomatidae</taxon>
        <taxon>Ancylostomatinae</taxon>
        <taxon>Ancylostoma</taxon>
    </lineage>
</organism>
<dbReference type="GO" id="GO:0005634">
    <property type="term" value="C:nucleus"/>
    <property type="evidence" value="ECO:0007669"/>
    <property type="project" value="TreeGrafter"/>
</dbReference>
<feature type="compositionally biased region" description="Basic and acidic residues" evidence="2">
    <location>
        <begin position="37"/>
        <end position="47"/>
    </location>
</feature>
<dbReference type="Pfam" id="PF03914">
    <property type="entry name" value="CBF"/>
    <property type="match status" value="1"/>
</dbReference>
<comment type="caution">
    <text evidence="4">The sequence shown here is derived from an EMBL/GenBank/DDBJ whole genome shotgun (WGS) entry which is preliminary data.</text>
</comment>
<dbReference type="EMBL" id="JARK01001557">
    <property type="protein sequence ID" value="EYB90320.1"/>
    <property type="molecule type" value="Genomic_DNA"/>
</dbReference>